<dbReference type="HOGENOM" id="CLU_753522_0_0_1"/>
<dbReference type="EnsemblMetazoa" id="SMAR003656-RA">
    <property type="protein sequence ID" value="SMAR003656-PA"/>
    <property type="gene ID" value="SMAR003656"/>
</dbReference>
<reference evidence="1" key="2">
    <citation type="submission" date="2015-02" db="UniProtKB">
        <authorList>
            <consortium name="EnsemblMetazoa"/>
        </authorList>
    </citation>
    <scope>IDENTIFICATION</scope>
</reference>
<dbReference type="SUPFAM" id="SSF69349">
    <property type="entry name" value="Phage fibre proteins"/>
    <property type="match status" value="1"/>
</dbReference>
<dbReference type="Gene3D" id="2.160.10.10">
    <property type="entry name" value="Hexapeptide repeat proteins"/>
    <property type="match status" value="1"/>
</dbReference>
<organism evidence="1 2">
    <name type="scientific">Strigamia maritima</name>
    <name type="common">European centipede</name>
    <name type="synonym">Geophilus maritimus</name>
    <dbReference type="NCBI Taxonomy" id="126957"/>
    <lineage>
        <taxon>Eukaryota</taxon>
        <taxon>Metazoa</taxon>
        <taxon>Ecdysozoa</taxon>
        <taxon>Arthropoda</taxon>
        <taxon>Myriapoda</taxon>
        <taxon>Chilopoda</taxon>
        <taxon>Pleurostigmophora</taxon>
        <taxon>Geophilomorpha</taxon>
        <taxon>Linotaeniidae</taxon>
        <taxon>Strigamia</taxon>
    </lineage>
</organism>
<reference evidence="2" key="1">
    <citation type="submission" date="2011-05" db="EMBL/GenBank/DDBJ databases">
        <authorList>
            <person name="Richards S.R."/>
            <person name="Qu J."/>
            <person name="Jiang H."/>
            <person name="Jhangiani S.N."/>
            <person name="Agravi P."/>
            <person name="Goodspeed R."/>
            <person name="Gross S."/>
            <person name="Mandapat C."/>
            <person name="Jackson L."/>
            <person name="Mathew T."/>
            <person name="Pu L."/>
            <person name="Thornton R."/>
            <person name="Saada N."/>
            <person name="Wilczek-Boney K.B."/>
            <person name="Lee S."/>
            <person name="Kovar C."/>
            <person name="Wu Y."/>
            <person name="Scherer S.E."/>
            <person name="Worley K.C."/>
            <person name="Muzny D.M."/>
            <person name="Gibbs R."/>
        </authorList>
    </citation>
    <scope>NUCLEOTIDE SEQUENCE</scope>
    <source>
        <strain evidence="2">Brora</strain>
    </source>
</reference>
<name>T1IRG3_STRMM</name>
<keyword evidence="2" id="KW-1185">Reference proteome</keyword>
<sequence length="368" mass="42178">MQTRLKQNGQNFSIIELCEALKEKRVNWRTRCGDLEKQVQCLLTQISTSNALDDRAESTPQSLTNNKFANTFHILRILPLNEDVTASREDIVQCFIVGIRFLEDALENLYWPNALLKTCGQILSKAYSSAVDFELGEIEEHFARFVTRTLRKFSTYKDINQEHVYSDQVRLDLLRVSDLYRKWRFEVGSWKQLQVGSWKQLQVGSWKQLQVGSWKQLQVGSCKQLQVGSWKQLQVGSWKQLQVGSWKQLQVGSWKQLQVGSWKQLQVGSCKQLQKQLQVEVGSNCRLEVGSNCRLEVGSNCRLEVGSNCRLEVGSNCRLEVGSNCRLEVGSNCRLEVESNCRLEVGSNYRLEVGSNCRLEVVSNCRLQ</sequence>
<dbReference type="PANTHER" id="PTHR21698:SF4">
    <property type="entry name" value="PROTEIN (PUTATIVE)-RELATED"/>
    <property type="match status" value="1"/>
</dbReference>
<evidence type="ECO:0000313" key="1">
    <source>
        <dbReference type="EnsemblMetazoa" id="SMAR003656-PA"/>
    </source>
</evidence>
<dbReference type="EMBL" id="JH431361">
    <property type="status" value="NOT_ANNOTATED_CDS"/>
    <property type="molecule type" value="Genomic_DNA"/>
</dbReference>
<dbReference type="AlphaFoldDB" id="T1IRG3"/>
<dbReference type="Proteomes" id="UP000014500">
    <property type="component" value="Unassembled WGS sequence"/>
</dbReference>
<proteinExistence type="predicted"/>
<dbReference type="PANTHER" id="PTHR21698">
    <property type="entry name" value="PROTEIN (PUTATIVE)-RELATED"/>
    <property type="match status" value="1"/>
</dbReference>
<accession>T1IRG3</accession>
<protein>
    <submittedName>
        <fullName evidence="1">Uncharacterized protein</fullName>
    </submittedName>
</protein>
<evidence type="ECO:0000313" key="2">
    <source>
        <dbReference type="Proteomes" id="UP000014500"/>
    </source>
</evidence>